<protein>
    <submittedName>
        <fullName evidence="2">Uncharacterized protein</fullName>
    </submittedName>
</protein>
<sequence length="143" mass="15057">MGQFVPRGFCAASVVFITANIKPGIHVGAEVSIRRAIRFDVAVLIAVAIACDEPADKHTILVRLRSVSAGVKIVTAGVKPAAGAPQTRRSSNGDEPRTPDGDDAASSASAVPRSTCRRRNIKYFGLASMCGRSVRPHVAAVEY</sequence>
<reference evidence="2 3" key="1">
    <citation type="journal article" date="2019" name="Commun. Biol.">
        <title>The bagworm genome reveals a unique fibroin gene that provides high tensile strength.</title>
        <authorList>
            <person name="Kono N."/>
            <person name="Nakamura H."/>
            <person name="Ohtoshi R."/>
            <person name="Tomita M."/>
            <person name="Numata K."/>
            <person name="Arakawa K."/>
        </authorList>
    </citation>
    <scope>NUCLEOTIDE SEQUENCE [LARGE SCALE GENOMIC DNA]</scope>
</reference>
<keyword evidence="3" id="KW-1185">Reference proteome</keyword>
<dbReference type="AlphaFoldDB" id="A0A4C1XUA6"/>
<evidence type="ECO:0000256" key="1">
    <source>
        <dbReference type="SAM" id="MobiDB-lite"/>
    </source>
</evidence>
<gene>
    <name evidence="2" type="ORF">EVAR_49365_1</name>
</gene>
<feature type="compositionally biased region" description="Basic and acidic residues" evidence="1">
    <location>
        <begin position="91"/>
        <end position="100"/>
    </location>
</feature>
<proteinExistence type="predicted"/>
<comment type="caution">
    <text evidence="2">The sequence shown here is derived from an EMBL/GenBank/DDBJ whole genome shotgun (WGS) entry which is preliminary data.</text>
</comment>
<evidence type="ECO:0000313" key="2">
    <source>
        <dbReference type="EMBL" id="GBP67471.1"/>
    </source>
</evidence>
<organism evidence="2 3">
    <name type="scientific">Eumeta variegata</name>
    <name type="common">Bagworm moth</name>
    <name type="synonym">Eumeta japonica</name>
    <dbReference type="NCBI Taxonomy" id="151549"/>
    <lineage>
        <taxon>Eukaryota</taxon>
        <taxon>Metazoa</taxon>
        <taxon>Ecdysozoa</taxon>
        <taxon>Arthropoda</taxon>
        <taxon>Hexapoda</taxon>
        <taxon>Insecta</taxon>
        <taxon>Pterygota</taxon>
        <taxon>Neoptera</taxon>
        <taxon>Endopterygota</taxon>
        <taxon>Lepidoptera</taxon>
        <taxon>Glossata</taxon>
        <taxon>Ditrysia</taxon>
        <taxon>Tineoidea</taxon>
        <taxon>Psychidae</taxon>
        <taxon>Oiketicinae</taxon>
        <taxon>Eumeta</taxon>
    </lineage>
</organism>
<feature type="region of interest" description="Disordered" evidence="1">
    <location>
        <begin position="80"/>
        <end position="113"/>
    </location>
</feature>
<dbReference type="EMBL" id="BGZK01000984">
    <property type="protein sequence ID" value="GBP67471.1"/>
    <property type="molecule type" value="Genomic_DNA"/>
</dbReference>
<evidence type="ECO:0000313" key="3">
    <source>
        <dbReference type="Proteomes" id="UP000299102"/>
    </source>
</evidence>
<accession>A0A4C1XUA6</accession>
<name>A0A4C1XUA6_EUMVA</name>
<dbReference type="Proteomes" id="UP000299102">
    <property type="component" value="Unassembled WGS sequence"/>
</dbReference>